<dbReference type="InterPro" id="IPR000515">
    <property type="entry name" value="MetI-like"/>
</dbReference>
<feature type="transmembrane region" description="Helical" evidence="7">
    <location>
        <begin position="252"/>
        <end position="274"/>
    </location>
</feature>
<protein>
    <submittedName>
        <fullName evidence="9">ABC transporter permease</fullName>
    </submittedName>
</protein>
<keyword evidence="10" id="KW-1185">Reference proteome</keyword>
<accession>A0A3N0E6N0</accession>
<name>A0A3N0E6N0_9ACTN</name>
<evidence type="ECO:0000256" key="4">
    <source>
        <dbReference type="ARBA" id="ARBA00022692"/>
    </source>
</evidence>
<evidence type="ECO:0000256" key="2">
    <source>
        <dbReference type="ARBA" id="ARBA00022448"/>
    </source>
</evidence>
<dbReference type="AlphaFoldDB" id="A0A3N0E6N0"/>
<evidence type="ECO:0000259" key="8">
    <source>
        <dbReference type="PROSITE" id="PS50928"/>
    </source>
</evidence>
<feature type="transmembrane region" description="Helical" evidence="7">
    <location>
        <begin position="103"/>
        <end position="124"/>
    </location>
</feature>
<dbReference type="Pfam" id="PF00528">
    <property type="entry name" value="BPD_transp_1"/>
    <property type="match status" value="1"/>
</dbReference>
<dbReference type="SUPFAM" id="SSF161098">
    <property type="entry name" value="MetI-like"/>
    <property type="match status" value="1"/>
</dbReference>
<reference evidence="9 10" key="1">
    <citation type="submission" date="2018-11" db="EMBL/GenBank/DDBJ databases">
        <title>The genome draft of YIM 96095.</title>
        <authorList>
            <person name="Tang S.-K."/>
            <person name="Chunyu W.-X."/>
            <person name="Feng Y.-Z."/>
        </authorList>
    </citation>
    <scope>NUCLEOTIDE SEQUENCE [LARGE SCALE GENOMIC DNA]</scope>
    <source>
        <strain evidence="9 10">YIM 96095</strain>
    </source>
</reference>
<dbReference type="GO" id="GO:0055085">
    <property type="term" value="P:transmembrane transport"/>
    <property type="evidence" value="ECO:0007669"/>
    <property type="project" value="InterPro"/>
</dbReference>
<evidence type="ECO:0000256" key="1">
    <source>
        <dbReference type="ARBA" id="ARBA00004651"/>
    </source>
</evidence>
<dbReference type="Gene3D" id="1.10.3720.10">
    <property type="entry name" value="MetI-like"/>
    <property type="match status" value="1"/>
</dbReference>
<keyword evidence="6 7" id="KW-0472">Membrane</keyword>
<comment type="subcellular location">
    <subcellularLocation>
        <location evidence="1 7">Cell membrane</location>
        <topology evidence="1 7">Multi-pass membrane protein</topology>
    </subcellularLocation>
</comment>
<feature type="transmembrane region" description="Helical" evidence="7">
    <location>
        <begin position="12"/>
        <end position="31"/>
    </location>
</feature>
<keyword evidence="4 7" id="KW-0812">Transmembrane</keyword>
<gene>
    <name evidence="9" type="ORF">EFW17_16035</name>
</gene>
<dbReference type="Proteomes" id="UP000269198">
    <property type="component" value="Unassembled WGS sequence"/>
</dbReference>
<feature type="domain" description="ABC transmembrane type-1" evidence="8">
    <location>
        <begin position="97"/>
        <end position="313"/>
    </location>
</feature>
<keyword evidence="3" id="KW-1003">Cell membrane</keyword>
<dbReference type="PANTHER" id="PTHR43163">
    <property type="entry name" value="DIPEPTIDE TRANSPORT SYSTEM PERMEASE PROTEIN DPPB-RELATED"/>
    <property type="match status" value="1"/>
</dbReference>
<proteinExistence type="inferred from homology"/>
<evidence type="ECO:0000313" key="10">
    <source>
        <dbReference type="Proteomes" id="UP000269198"/>
    </source>
</evidence>
<evidence type="ECO:0000256" key="3">
    <source>
        <dbReference type="ARBA" id="ARBA00022475"/>
    </source>
</evidence>
<feature type="transmembrane region" description="Helical" evidence="7">
    <location>
        <begin position="136"/>
        <end position="157"/>
    </location>
</feature>
<comment type="caution">
    <text evidence="9">The sequence shown here is derived from an EMBL/GenBank/DDBJ whole genome shotgun (WGS) entry which is preliminary data.</text>
</comment>
<dbReference type="GO" id="GO:0005886">
    <property type="term" value="C:plasma membrane"/>
    <property type="evidence" value="ECO:0007669"/>
    <property type="project" value="UniProtKB-SubCell"/>
</dbReference>
<keyword evidence="2 7" id="KW-0813">Transport</keyword>
<feature type="transmembrane region" description="Helical" evidence="7">
    <location>
        <begin position="191"/>
        <end position="209"/>
    </location>
</feature>
<sequence length="327" mass="36045">MGRFLARRMVSYAVLVVLATTFAYLLAASTLSPRVNYEEHSPQPTEEQVDRRLDELNLNDKTPLAERWFEWATGVARGDFGATVTGTSVNEELERRVWVSLRLVTVGTVLGSAIGVGVGAYAAVRQYRAFDRVSTVAAFLLLATPPVVLAISLQVLATTFNDAVGARVFVFNGESTLGLDAGFWGTLWDRVAHMILPTLALALPQFAAFSRYQRNMMLDVLGSDFVRTARAKGLSRRDALLKHALRTAMIPTVTYFTFTFGVMMAATTFTEKIYNWNGMGSWVVDSIDNQDVHAVAAVSCFMAVCFVVASFLSDVLYAWLDPRIRVG</sequence>
<dbReference type="PROSITE" id="PS50928">
    <property type="entry name" value="ABC_TM1"/>
    <property type="match status" value="1"/>
</dbReference>
<evidence type="ECO:0000256" key="5">
    <source>
        <dbReference type="ARBA" id="ARBA00022989"/>
    </source>
</evidence>
<dbReference type="PANTHER" id="PTHR43163:SF6">
    <property type="entry name" value="DIPEPTIDE TRANSPORT SYSTEM PERMEASE PROTEIN DPPB-RELATED"/>
    <property type="match status" value="1"/>
</dbReference>
<evidence type="ECO:0000313" key="9">
    <source>
        <dbReference type="EMBL" id="RNL83507.1"/>
    </source>
</evidence>
<dbReference type="CDD" id="cd06261">
    <property type="entry name" value="TM_PBP2"/>
    <property type="match status" value="1"/>
</dbReference>
<evidence type="ECO:0000256" key="7">
    <source>
        <dbReference type="RuleBase" id="RU363032"/>
    </source>
</evidence>
<dbReference type="EMBL" id="RJMB01000016">
    <property type="protein sequence ID" value="RNL83507.1"/>
    <property type="molecule type" value="Genomic_DNA"/>
</dbReference>
<keyword evidence="5 7" id="KW-1133">Transmembrane helix</keyword>
<comment type="similarity">
    <text evidence="7">Belongs to the binding-protein-dependent transport system permease family.</text>
</comment>
<feature type="transmembrane region" description="Helical" evidence="7">
    <location>
        <begin position="294"/>
        <end position="320"/>
    </location>
</feature>
<dbReference type="RefSeq" id="WP_123202214.1">
    <property type="nucleotide sequence ID" value="NZ_RJMB01000016.1"/>
</dbReference>
<evidence type="ECO:0000256" key="6">
    <source>
        <dbReference type="ARBA" id="ARBA00023136"/>
    </source>
</evidence>
<dbReference type="OrthoDB" id="9778910at2"/>
<dbReference type="InterPro" id="IPR035906">
    <property type="entry name" value="MetI-like_sf"/>
</dbReference>
<organism evidence="9 10">
    <name type="scientific">Halostreptopolyspora alba</name>
    <dbReference type="NCBI Taxonomy" id="2487137"/>
    <lineage>
        <taxon>Bacteria</taxon>
        <taxon>Bacillati</taxon>
        <taxon>Actinomycetota</taxon>
        <taxon>Actinomycetes</taxon>
        <taxon>Streptosporangiales</taxon>
        <taxon>Nocardiopsidaceae</taxon>
        <taxon>Halostreptopolyspora</taxon>
    </lineage>
</organism>